<reference evidence="3" key="1">
    <citation type="submission" date="2015-08" db="UniProtKB">
        <authorList>
            <consortium name="WormBaseParasite"/>
        </authorList>
    </citation>
    <scope>IDENTIFICATION</scope>
</reference>
<dbReference type="WBParaSite" id="TCONS_00000862.p1">
    <property type="protein sequence ID" value="TCONS_00000862.p1"/>
    <property type="gene ID" value="XLOC_000825"/>
</dbReference>
<keyword evidence="2" id="KW-1185">Reference proteome</keyword>
<sequence>MAREAPKKISRVSIATERNNIKQVFHDTVIDDEDVDPGVVGDVNETLVNNSCNECTEVSSKLSMIPLKQKKKSQRKISSKKRNDADLGVTHNFSPSLMETITSEEEKDKTNKTDFNYLSKSMDKIKNFTCFKPIAESTMRTSSLKNTSLFPQTLAKYSDCRSSFAVEKQREGNLEAGEFSLKSNVGLKDMTVDIHLLTTAGEDSTLTTNKKVLKQKKVKGENEIEGNEMVMNKIEEDDDIEESDNDDVEKGNQVEEDEEIEEEDISSDSSVVTSDYLDTEELYNEVENIFFSFAKMERKKNVPLDSLDLECFAANIKLAARRFYKKNFCHED</sequence>
<protein>
    <submittedName>
        <fullName evidence="3 4">Uncharacterized protein</fullName>
    </submittedName>
</protein>
<organism evidence="3">
    <name type="scientific">Strongyloides stercoralis</name>
    <name type="common">Threadworm</name>
    <dbReference type="NCBI Taxonomy" id="6248"/>
    <lineage>
        <taxon>Eukaryota</taxon>
        <taxon>Metazoa</taxon>
        <taxon>Ecdysozoa</taxon>
        <taxon>Nematoda</taxon>
        <taxon>Chromadorea</taxon>
        <taxon>Rhabditida</taxon>
        <taxon>Tylenchina</taxon>
        <taxon>Panagrolaimomorpha</taxon>
        <taxon>Strongyloidoidea</taxon>
        <taxon>Strongyloididae</taxon>
        <taxon>Strongyloides</taxon>
    </lineage>
</organism>
<evidence type="ECO:0000313" key="4">
    <source>
        <dbReference type="WBParaSite" id="TCONS_00000862.p1"/>
    </source>
</evidence>
<dbReference type="Proteomes" id="UP000035681">
    <property type="component" value="Unplaced"/>
</dbReference>
<evidence type="ECO:0000256" key="1">
    <source>
        <dbReference type="SAM" id="MobiDB-lite"/>
    </source>
</evidence>
<feature type="region of interest" description="Disordered" evidence="1">
    <location>
        <begin position="235"/>
        <end position="271"/>
    </location>
</feature>
<evidence type="ECO:0000313" key="2">
    <source>
        <dbReference type="Proteomes" id="UP000035681"/>
    </source>
</evidence>
<feature type="compositionally biased region" description="Acidic residues" evidence="1">
    <location>
        <begin position="254"/>
        <end position="266"/>
    </location>
</feature>
<name>A0A0K0EHM8_STRER</name>
<evidence type="ECO:0000313" key="3">
    <source>
        <dbReference type="WBParaSite" id="SSTP_0000898200.1"/>
    </source>
</evidence>
<feature type="compositionally biased region" description="Acidic residues" evidence="1">
    <location>
        <begin position="235"/>
        <end position="247"/>
    </location>
</feature>
<feature type="region of interest" description="Disordered" evidence="1">
    <location>
        <begin position="67"/>
        <end position="91"/>
    </location>
</feature>
<dbReference type="AlphaFoldDB" id="A0A0K0EHM8"/>
<feature type="compositionally biased region" description="Basic residues" evidence="1">
    <location>
        <begin position="68"/>
        <end position="80"/>
    </location>
</feature>
<dbReference type="WBParaSite" id="SSTP_0000898200.1">
    <property type="protein sequence ID" value="SSTP_0000898200.1"/>
    <property type="gene ID" value="SSTP_0000898200"/>
</dbReference>
<accession>A0A0K0EHM8</accession>
<proteinExistence type="predicted"/>